<dbReference type="AlphaFoldDB" id="A0AAC9L6P2"/>
<evidence type="ECO:0000313" key="2">
    <source>
        <dbReference type="EMBL" id="APU12393.1"/>
    </source>
</evidence>
<dbReference type="Pfam" id="PF13560">
    <property type="entry name" value="HTH_31"/>
    <property type="match status" value="1"/>
</dbReference>
<protein>
    <submittedName>
        <fullName evidence="2">DNA binding protein with helix-turn-helix domain</fullName>
    </submittedName>
</protein>
<name>A0AAC9L6P2_9PSEU</name>
<proteinExistence type="predicted"/>
<dbReference type="SUPFAM" id="SSF47413">
    <property type="entry name" value="lambda repressor-like DNA-binding domains"/>
    <property type="match status" value="1"/>
</dbReference>
<dbReference type="RefSeq" id="WP_075738211.1">
    <property type="nucleotide sequence ID" value="NZ_CP016076.1"/>
</dbReference>
<dbReference type="InterPro" id="IPR010982">
    <property type="entry name" value="Lambda_DNA-bd_dom_sf"/>
</dbReference>
<reference evidence="3" key="1">
    <citation type="submission" date="2016-06" db="EMBL/GenBank/DDBJ databases">
        <title>Complete genome sequence of Actinoalloteichus fjordicus DSM 46855 (=ADI127-17), type strain of the new species Actinoalloteichus fjordicus.</title>
        <authorList>
            <person name="Ruckert C."/>
            <person name="Nouioui I."/>
            <person name="Willmese J."/>
            <person name="van Wezel G."/>
            <person name="Klenk H.-P."/>
            <person name="Kalinowski J."/>
            <person name="Zotchev S.B."/>
        </authorList>
    </citation>
    <scope>NUCLEOTIDE SEQUENCE [LARGE SCALE GENOMIC DNA]</scope>
    <source>
        <strain evidence="3">ADI127-7</strain>
    </source>
</reference>
<dbReference type="GO" id="GO:0003677">
    <property type="term" value="F:DNA binding"/>
    <property type="evidence" value="ECO:0007669"/>
    <property type="project" value="InterPro"/>
</dbReference>
<dbReference type="InterPro" id="IPR001387">
    <property type="entry name" value="Cro/C1-type_HTH"/>
</dbReference>
<dbReference type="EMBL" id="CP016076">
    <property type="protein sequence ID" value="APU12393.1"/>
    <property type="molecule type" value="Genomic_DNA"/>
</dbReference>
<dbReference type="Gene3D" id="1.10.260.40">
    <property type="entry name" value="lambda repressor-like DNA-binding domains"/>
    <property type="match status" value="1"/>
</dbReference>
<dbReference type="Pfam" id="PF19054">
    <property type="entry name" value="DUF5753"/>
    <property type="match status" value="1"/>
</dbReference>
<organism evidence="2 3">
    <name type="scientific">Actinoalloteichus fjordicus</name>
    <dbReference type="NCBI Taxonomy" id="1612552"/>
    <lineage>
        <taxon>Bacteria</taxon>
        <taxon>Bacillati</taxon>
        <taxon>Actinomycetota</taxon>
        <taxon>Actinomycetes</taxon>
        <taxon>Pseudonocardiales</taxon>
        <taxon>Pseudonocardiaceae</taxon>
        <taxon>Actinoalloteichus</taxon>
    </lineage>
</organism>
<dbReference type="CDD" id="cd00093">
    <property type="entry name" value="HTH_XRE"/>
    <property type="match status" value="1"/>
</dbReference>
<sequence>MGIAKTTVERRQLGLAVKRLREASGLTQLDLAKLVGKSVNRISQVETGKGSLAIPELSRLLDGLNVDATERTTLLDLGAQTRRRQRGRAYTDLLPGSFGRISDLEADAEAIHSYEVGFIPGLLQSAQYVRAVIENCDGVWWESAPAEVERRVEFRLEQQRRVLHATSEKKLNFIVTEDALAREVSSPAVLPGQLIHLLHLLEQHQGLDIRVLPDHCPANPAFGGGMIVLEFTGLVPTIGFTSTVYGPCTYYDDSADTSAMSRAFERLATLAYDRVKSRELIIANLKERG</sequence>
<accession>A0AAC9L6P2</accession>
<evidence type="ECO:0000313" key="3">
    <source>
        <dbReference type="Proteomes" id="UP000185511"/>
    </source>
</evidence>
<feature type="domain" description="HTH cro/C1-type" evidence="1">
    <location>
        <begin position="17"/>
        <end position="71"/>
    </location>
</feature>
<dbReference type="InterPro" id="IPR043917">
    <property type="entry name" value="DUF5753"/>
</dbReference>
<evidence type="ECO:0000259" key="1">
    <source>
        <dbReference type="PROSITE" id="PS50943"/>
    </source>
</evidence>
<dbReference type="SMART" id="SM00530">
    <property type="entry name" value="HTH_XRE"/>
    <property type="match status" value="1"/>
</dbReference>
<gene>
    <name evidence="2" type="ORF">UA74_01525</name>
</gene>
<dbReference type="PROSITE" id="PS50943">
    <property type="entry name" value="HTH_CROC1"/>
    <property type="match status" value="1"/>
</dbReference>
<keyword evidence="3" id="KW-1185">Reference proteome</keyword>
<dbReference type="KEGG" id="acad:UA74_01525"/>
<dbReference type="Proteomes" id="UP000185511">
    <property type="component" value="Chromosome"/>
</dbReference>